<keyword evidence="7" id="KW-0472">Membrane</keyword>
<proteinExistence type="predicted"/>
<comment type="subcellular location">
    <subcellularLocation>
        <location evidence="1">Membrane</location>
        <topology evidence="1">Single-pass membrane protein</topology>
    </subcellularLocation>
</comment>
<keyword evidence="4" id="KW-0653">Protein transport</keyword>
<evidence type="ECO:0000256" key="1">
    <source>
        <dbReference type="ARBA" id="ARBA00004167"/>
    </source>
</evidence>
<gene>
    <name evidence="8" type="ORF">P857_625</name>
</gene>
<reference evidence="8 9" key="1">
    <citation type="journal article" date="2013" name="PLoS ONE">
        <title>Bacterial endosymbiosis in a chordate host: long-term co-evolution and conservation of secondary metabolism.</title>
        <authorList>
            <person name="Kwan J.C."/>
            <person name="Schmidt E.W."/>
        </authorList>
    </citation>
    <scope>NUCLEOTIDE SEQUENCE [LARGE SCALE GENOMIC DNA]</scope>
    <source>
        <strain evidence="9">L6</strain>
    </source>
</reference>
<evidence type="ECO:0000313" key="9">
    <source>
        <dbReference type="Proteomes" id="UP000018951"/>
    </source>
</evidence>
<dbReference type="Pfam" id="PF02416">
    <property type="entry name" value="TatA_B_E"/>
    <property type="match status" value="1"/>
</dbReference>
<keyword evidence="3" id="KW-0812">Transmembrane</keyword>
<sequence>MFNIGLSEIFVVVVIFILVTDPKKAPDAVRSIRGMYKRFMSMKSEIIDCIYEDHNKILGQDGKYHRTYMKKTDIIPVNQEIDKEDPDKIIDKNDC</sequence>
<dbReference type="AlphaFoldDB" id="W2UYY2"/>
<dbReference type="EMBL" id="AXCJ01000008">
    <property type="protein sequence ID" value="ETO91139.1"/>
    <property type="molecule type" value="Genomic_DNA"/>
</dbReference>
<accession>W2UYY2</accession>
<evidence type="ECO:0000256" key="4">
    <source>
        <dbReference type="ARBA" id="ARBA00022927"/>
    </source>
</evidence>
<evidence type="ECO:0000256" key="2">
    <source>
        <dbReference type="ARBA" id="ARBA00022448"/>
    </source>
</evidence>
<dbReference type="Gene3D" id="1.20.5.3310">
    <property type="match status" value="1"/>
</dbReference>
<dbReference type="InterPro" id="IPR003369">
    <property type="entry name" value="TatA/B/E"/>
</dbReference>
<evidence type="ECO:0000256" key="5">
    <source>
        <dbReference type="ARBA" id="ARBA00022989"/>
    </source>
</evidence>
<comment type="caution">
    <text evidence="8">The sequence shown here is derived from an EMBL/GenBank/DDBJ whole genome shotgun (WGS) entry which is preliminary data.</text>
</comment>
<evidence type="ECO:0000313" key="8">
    <source>
        <dbReference type="EMBL" id="ETO91139.1"/>
    </source>
</evidence>
<evidence type="ECO:0000256" key="7">
    <source>
        <dbReference type="ARBA" id="ARBA00023136"/>
    </source>
</evidence>
<dbReference type="PRINTS" id="PR01506">
    <property type="entry name" value="TATBPROTEIN"/>
</dbReference>
<organism evidence="8 9">
    <name type="scientific">Candidatus Xenolissoclinum pacificiensis L6</name>
    <dbReference type="NCBI Taxonomy" id="1401685"/>
    <lineage>
        <taxon>Bacteria</taxon>
        <taxon>Pseudomonadati</taxon>
        <taxon>Pseudomonadota</taxon>
        <taxon>Alphaproteobacteria</taxon>
        <taxon>Rickettsiales</taxon>
        <taxon>Anaplasmataceae</taxon>
        <taxon>Candidatus Xenolissoclinum</taxon>
    </lineage>
</organism>
<evidence type="ECO:0000256" key="6">
    <source>
        <dbReference type="ARBA" id="ARBA00023010"/>
    </source>
</evidence>
<keyword evidence="2" id="KW-0813">Transport</keyword>
<protein>
    <submittedName>
        <fullName evidence="8">Uncharacterized protein</fullName>
    </submittedName>
</protein>
<name>W2UYY2_9RICK</name>
<dbReference type="Proteomes" id="UP000018951">
    <property type="component" value="Unassembled WGS sequence"/>
</dbReference>
<keyword evidence="5" id="KW-1133">Transmembrane helix</keyword>
<keyword evidence="9" id="KW-1185">Reference proteome</keyword>
<keyword evidence="6" id="KW-0811">Translocation</keyword>
<dbReference type="STRING" id="1401685.P857_625"/>
<evidence type="ECO:0000256" key="3">
    <source>
        <dbReference type="ARBA" id="ARBA00022692"/>
    </source>
</evidence>